<comment type="similarity">
    <text evidence="1">Belongs to the multi antimicrobial extrusion (MATE) (TC 2.A.66.1) family.</text>
</comment>
<feature type="region of interest" description="Disordered" evidence="2">
    <location>
        <begin position="154"/>
        <end position="194"/>
    </location>
</feature>
<evidence type="ECO:0000313" key="4">
    <source>
        <dbReference type="Proteomes" id="UP000275267"/>
    </source>
</evidence>
<protein>
    <recommendedName>
        <fullName evidence="5">Protein DETOXIFICATION</fullName>
    </recommendedName>
</protein>
<keyword evidence="4" id="KW-1185">Reference proteome</keyword>
<feature type="compositionally biased region" description="Polar residues" evidence="2">
    <location>
        <begin position="163"/>
        <end position="173"/>
    </location>
</feature>
<dbReference type="InterPro" id="IPR002528">
    <property type="entry name" value="MATE_fam"/>
</dbReference>
<dbReference type="EMBL" id="PQIB02000007">
    <property type="protein sequence ID" value="RLN09200.1"/>
    <property type="molecule type" value="Genomic_DNA"/>
</dbReference>
<comment type="caution">
    <text evidence="3">The sequence shown here is derived from an EMBL/GenBank/DDBJ whole genome shotgun (WGS) entry which is preliminary data.</text>
</comment>
<dbReference type="GO" id="GO:0015297">
    <property type="term" value="F:antiporter activity"/>
    <property type="evidence" value="ECO:0007669"/>
    <property type="project" value="InterPro"/>
</dbReference>
<dbReference type="STRING" id="4540.A0A3L6RUT5"/>
<evidence type="ECO:0000313" key="3">
    <source>
        <dbReference type="EMBL" id="RLN09200.1"/>
    </source>
</evidence>
<proteinExistence type="inferred from homology"/>
<dbReference type="OrthoDB" id="2126698at2759"/>
<name>A0A3L6RUT5_PANMI</name>
<evidence type="ECO:0000256" key="1">
    <source>
        <dbReference type="ARBA" id="ARBA00010199"/>
    </source>
</evidence>
<dbReference type="PANTHER" id="PTHR11206">
    <property type="entry name" value="MULTIDRUG RESISTANCE PROTEIN"/>
    <property type="match status" value="1"/>
</dbReference>
<dbReference type="Pfam" id="PF01554">
    <property type="entry name" value="MatE"/>
    <property type="match status" value="1"/>
</dbReference>
<dbReference type="Proteomes" id="UP000275267">
    <property type="component" value="Unassembled WGS sequence"/>
</dbReference>
<reference evidence="4" key="1">
    <citation type="journal article" date="2019" name="Nat. Commun.">
        <title>The genome of broomcorn millet.</title>
        <authorList>
            <person name="Zou C."/>
            <person name="Miki D."/>
            <person name="Li D."/>
            <person name="Tang Q."/>
            <person name="Xiao L."/>
            <person name="Rajput S."/>
            <person name="Deng P."/>
            <person name="Jia W."/>
            <person name="Huang R."/>
            <person name="Zhang M."/>
            <person name="Sun Y."/>
            <person name="Hu J."/>
            <person name="Fu X."/>
            <person name="Schnable P.S."/>
            <person name="Li F."/>
            <person name="Zhang H."/>
            <person name="Feng B."/>
            <person name="Zhu X."/>
            <person name="Liu R."/>
            <person name="Schnable J.C."/>
            <person name="Zhu J.-K."/>
            <person name="Zhang H."/>
        </authorList>
    </citation>
    <scope>NUCLEOTIDE SEQUENCE [LARGE SCALE GENOMIC DNA]</scope>
</reference>
<evidence type="ECO:0008006" key="5">
    <source>
        <dbReference type="Google" id="ProtNLM"/>
    </source>
</evidence>
<organism evidence="3 4">
    <name type="scientific">Panicum miliaceum</name>
    <name type="common">Proso millet</name>
    <name type="synonym">Broomcorn millet</name>
    <dbReference type="NCBI Taxonomy" id="4540"/>
    <lineage>
        <taxon>Eukaryota</taxon>
        <taxon>Viridiplantae</taxon>
        <taxon>Streptophyta</taxon>
        <taxon>Embryophyta</taxon>
        <taxon>Tracheophyta</taxon>
        <taxon>Spermatophyta</taxon>
        <taxon>Magnoliopsida</taxon>
        <taxon>Liliopsida</taxon>
        <taxon>Poales</taxon>
        <taxon>Poaceae</taxon>
        <taxon>PACMAD clade</taxon>
        <taxon>Panicoideae</taxon>
        <taxon>Panicodae</taxon>
        <taxon>Paniceae</taxon>
        <taxon>Panicinae</taxon>
        <taxon>Panicum</taxon>
        <taxon>Panicum sect. Panicum</taxon>
    </lineage>
</organism>
<accession>A0A3L6RUT5</accession>
<dbReference type="AlphaFoldDB" id="A0A3L6RUT5"/>
<gene>
    <name evidence="3" type="ORF">C2845_PM11G17730</name>
</gene>
<dbReference type="GO" id="GO:0016020">
    <property type="term" value="C:membrane"/>
    <property type="evidence" value="ECO:0007669"/>
    <property type="project" value="InterPro"/>
</dbReference>
<sequence>MPPAVRSPELQMVSVMFVGHLGKVELAGAAVATSFGGVTGFSLLTGMACSLDTLCGQAFGAGQHHLLGVYKQRAMLVQLVSVPVAAAWAYAGEALARCGQDPEVGAAAGRYIRCLIPALFAFGPLQCHARFLQTQNADVPMMLSSGAAAMAHPSAAAPRWPTASPTRPTCASWRSTSGSRRPARPPGRASPERR</sequence>
<dbReference type="GO" id="GO:0042910">
    <property type="term" value="F:xenobiotic transmembrane transporter activity"/>
    <property type="evidence" value="ECO:0007669"/>
    <property type="project" value="InterPro"/>
</dbReference>
<evidence type="ECO:0000256" key="2">
    <source>
        <dbReference type="SAM" id="MobiDB-lite"/>
    </source>
</evidence>